<evidence type="ECO:0000256" key="1">
    <source>
        <dbReference type="ARBA" id="ARBA00023125"/>
    </source>
</evidence>
<dbReference type="SMART" id="SM00342">
    <property type="entry name" value="HTH_ARAC"/>
    <property type="match status" value="1"/>
</dbReference>
<reference evidence="3 4" key="1">
    <citation type="journal article" date="2014" name="Int. J. Syst. Evol. Microbiol.">
        <title>Phaeodactylibacter xiamenensis gen. nov., sp. nov., a member of the family Saprospiraceae isolated from the marine alga Phaeodactylum tricornutum.</title>
        <authorList>
            <person name="Chen Z.Jr."/>
            <person name="Lei X."/>
            <person name="Lai Q."/>
            <person name="Li Y."/>
            <person name="Zhang B."/>
            <person name="Zhang J."/>
            <person name="Zhang H."/>
            <person name="Yang L."/>
            <person name="Zheng W."/>
            <person name="Tian Y."/>
            <person name="Yu Z."/>
            <person name="Xu H.Jr."/>
            <person name="Zheng T."/>
        </authorList>
    </citation>
    <scope>NUCLEOTIDE SEQUENCE [LARGE SCALE GENOMIC DNA]</scope>
    <source>
        <strain evidence="3 4">KD52</strain>
    </source>
</reference>
<dbReference type="PANTHER" id="PTHR43280">
    <property type="entry name" value="ARAC-FAMILY TRANSCRIPTIONAL REGULATOR"/>
    <property type="match status" value="1"/>
</dbReference>
<dbReference type="GO" id="GO:0043565">
    <property type="term" value="F:sequence-specific DNA binding"/>
    <property type="evidence" value="ECO:0007669"/>
    <property type="project" value="InterPro"/>
</dbReference>
<keyword evidence="4" id="KW-1185">Reference proteome</keyword>
<dbReference type="STRING" id="1524460.IX84_02750"/>
<proteinExistence type="predicted"/>
<dbReference type="AlphaFoldDB" id="A0A098SC98"/>
<dbReference type="Gene3D" id="1.10.10.60">
    <property type="entry name" value="Homeodomain-like"/>
    <property type="match status" value="1"/>
</dbReference>
<dbReference type="EMBL" id="JPOS01000010">
    <property type="protein sequence ID" value="KGE89273.1"/>
    <property type="molecule type" value="Genomic_DNA"/>
</dbReference>
<gene>
    <name evidence="3" type="ORF">IX84_02750</name>
</gene>
<name>A0A098SC98_9BACT</name>
<evidence type="ECO:0000259" key="2">
    <source>
        <dbReference type="PROSITE" id="PS01124"/>
    </source>
</evidence>
<comment type="caution">
    <text evidence="3">The sequence shown here is derived from an EMBL/GenBank/DDBJ whole genome shotgun (WGS) entry which is preliminary data.</text>
</comment>
<dbReference type="GO" id="GO:0003700">
    <property type="term" value="F:DNA-binding transcription factor activity"/>
    <property type="evidence" value="ECO:0007669"/>
    <property type="project" value="InterPro"/>
</dbReference>
<accession>A0A098SC98</accession>
<dbReference type="RefSeq" id="WP_044216339.1">
    <property type="nucleotide sequence ID" value="NZ_JBKAGJ010000047.1"/>
</dbReference>
<protein>
    <recommendedName>
        <fullName evidence="2">HTH araC/xylS-type domain-containing protein</fullName>
    </recommendedName>
</protein>
<dbReference type="PROSITE" id="PS01124">
    <property type="entry name" value="HTH_ARAC_FAMILY_2"/>
    <property type="match status" value="1"/>
</dbReference>
<dbReference type="Proteomes" id="UP000029736">
    <property type="component" value="Unassembled WGS sequence"/>
</dbReference>
<dbReference type="PANTHER" id="PTHR43280:SF2">
    <property type="entry name" value="HTH-TYPE TRANSCRIPTIONAL REGULATOR EXSA"/>
    <property type="match status" value="1"/>
</dbReference>
<feature type="domain" description="HTH araC/xylS-type" evidence="2">
    <location>
        <begin position="1"/>
        <end position="80"/>
    </location>
</feature>
<dbReference type="InterPro" id="IPR018060">
    <property type="entry name" value="HTH_AraC"/>
</dbReference>
<sequence length="80" mass="8839">METAAKAALENGIKLNTLLLAEQVFLSERQFARRLKKLTGLTPNNYIQEARLQLARQLLERQVYATVNEVASAAGYSSGS</sequence>
<dbReference type="Pfam" id="PF12833">
    <property type="entry name" value="HTH_18"/>
    <property type="match status" value="1"/>
</dbReference>
<keyword evidence="1" id="KW-0238">DNA-binding</keyword>
<evidence type="ECO:0000313" key="3">
    <source>
        <dbReference type="EMBL" id="KGE89273.1"/>
    </source>
</evidence>
<evidence type="ECO:0000313" key="4">
    <source>
        <dbReference type="Proteomes" id="UP000029736"/>
    </source>
</evidence>
<organism evidence="3 4">
    <name type="scientific">Phaeodactylibacter xiamenensis</name>
    <dbReference type="NCBI Taxonomy" id="1524460"/>
    <lineage>
        <taxon>Bacteria</taxon>
        <taxon>Pseudomonadati</taxon>
        <taxon>Bacteroidota</taxon>
        <taxon>Saprospiria</taxon>
        <taxon>Saprospirales</taxon>
        <taxon>Haliscomenobacteraceae</taxon>
        <taxon>Phaeodactylibacter</taxon>
    </lineage>
</organism>